<evidence type="ECO:0000256" key="2">
    <source>
        <dbReference type="SAM" id="Phobius"/>
    </source>
</evidence>
<feature type="domain" description="EamA" evidence="3">
    <location>
        <begin position="99"/>
        <end position="232"/>
    </location>
</feature>
<dbReference type="InterPro" id="IPR037185">
    <property type="entry name" value="EmrE-like"/>
</dbReference>
<dbReference type="PANTHER" id="PTHR22911:SF103">
    <property type="entry name" value="BLR2811 PROTEIN"/>
    <property type="match status" value="1"/>
</dbReference>
<proteinExistence type="predicted"/>
<feature type="transmembrane region" description="Helical" evidence="2">
    <location>
        <begin position="99"/>
        <end position="116"/>
    </location>
</feature>
<dbReference type="eggNOG" id="COG0697">
    <property type="taxonomic scope" value="Bacteria"/>
</dbReference>
<organism evidence="4 5">
    <name type="scientific">Sinorhizobium fredii (strain NBRC 101917 / NGR234)</name>
    <dbReference type="NCBI Taxonomy" id="394"/>
    <lineage>
        <taxon>Bacteria</taxon>
        <taxon>Pseudomonadati</taxon>
        <taxon>Pseudomonadota</taxon>
        <taxon>Alphaproteobacteria</taxon>
        <taxon>Hyphomicrobiales</taxon>
        <taxon>Rhizobiaceae</taxon>
        <taxon>Sinorhizobium/Ensifer group</taxon>
        <taxon>Sinorhizobium</taxon>
    </lineage>
</organism>
<dbReference type="HOGENOM" id="CLU_032828_2_2_5"/>
<dbReference type="SUPFAM" id="SSF103481">
    <property type="entry name" value="Multidrug resistance efflux transporter EmrE"/>
    <property type="match status" value="2"/>
</dbReference>
<feature type="transmembrane region" description="Helical" evidence="2">
    <location>
        <begin position="329"/>
        <end position="348"/>
    </location>
</feature>
<feature type="region of interest" description="Disordered" evidence="1">
    <location>
        <begin position="13"/>
        <end position="50"/>
    </location>
</feature>
<feature type="transmembrane region" description="Helical" evidence="2">
    <location>
        <begin position="166"/>
        <end position="186"/>
    </location>
</feature>
<dbReference type="PANTHER" id="PTHR22911">
    <property type="entry name" value="ACYL-MALONYL CONDENSING ENZYME-RELATED"/>
    <property type="match status" value="1"/>
</dbReference>
<evidence type="ECO:0000313" key="5">
    <source>
        <dbReference type="Proteomes" id="UP000001054"/>
    </source>
</evidence>
<dbReference type="Pfam" id="PF00892">
    <property type="entry name" value="EamA"/>
    <property type="match status" value="2"/>
</dbReference>
<dbReference type="KEGG" id="rhi:NGR_c35090"/>
<dbReference type="PATRIC" id="fig|394.7.peg.6359"/>
<gene>
    <name evidence="4" type="ordered locus">NGR_c35090</name>
</gene>
<dbReference type="STRING" id="394.NGR_c35090"/>
<feature type="transmembrane region" description="Helical" evidence="2">
    <location>
        <begin position="272"/>
        <end position="294"/>
    </location>
</feature>
<dbReference type="OrthoDB" id="9815809at2"/>
<feature type="transmembrane region" description="Helical" evidence="2">
    <location>
        <begin position="192"/>
        <end position="210"/>
    </location>
</feature>
<accession>C3MC08</accession>
<feature type="transmembrane region" description="Helical" evidence="2">
    <location>
        <begin position="300"/>
        <end position="317"/>
    </location>
</feature>
<feature type="transmembrane region" description="Helical" evidence="2">
    <location>
        <begin position="217"/>
        <end position="235"/>
    </location>
</feature>
<evidence type="ECO:0000259" key="3">
    <source>
        <dbReference type="Pfam" id="PF00892"/>
    </source>
</evidence>
<keyword evidence="2" id="KW-1133">Transmembrane helix</keyword>
<reference evidence="4 5" key="1">
    <citation type="journal article" date="2009" name="Appl. Environ. Microbiol.">
        <title>Rhizobium sp. strain NGR234 possesses a remarkable number of secretion systems.</title>
        <authorList>
            <person name="Schmeisser C."/>
            <person name="Liesegang H."/>
            <person name="Krysciak D."/>
            <person name="Bakkou N."/>
            <person name="Le Quere A."/>
            <person name="Wollherr A."/>
            <person name="Heinemeyer I."/>
            <person name="Morgenstern B."/>
            <person name="Pommerening-Roeser A."/>
            <person name="Flores M."/>
            <person name="Palacios R."/>
            <person name="Brenner S."/>
            <person name="Gottschalk G."/>
            <person name="Schmitz R.A."/>
            <person name="Broughton W.J."/>
            <person name="Perret X."/>
            <person name="Strittmatter A.W."/>
            <person name="Streit W.R."/>
        </authorList>
    </citation>
    <scope>NUCLEOTIDE SEQUENCE [LARGE SCALE GENOMIC DNA]</scope>
    <source>
        <strain evidence="5">NBRC 101917 / NGR234</strain>
    </source>
</reference>
<dbReference type="Gene3D" id="1.10.3730.20">
    <property type="match status" value="1"/>
</dbReference>
<protein>
    <submittedName>
        <fullName evidence="4">Transmembrane protein</fullName>
    </submittedName>
</protein>
<evidence type="ECO:0000313" key="4">
    <source>
        <dbReference type="EMBL" id="ACP27233.1"/>
    </source>
</evidence>
<keyword evidence="5" id="KW-1185">Reference proteome</keyword>
<feature type="transmembrane region" description="Helical" evidence="2">
    <location>
        <begin position="241"/>
        <end position="260"/>
    </location>
</feature>
<dbReference type="AlphaFoldDB" id="C3MC08"/>
<sequence>MLRCNIGNIKSAGMTYDHPHRSAAPPPAAPDAGRFHSSSQEPAKFEDPDATSSRLGVFFCQRTRFSVPLRRGRRQSSRKSWSQPLDACIDGRMASKANGYVFALLAIVIFSIQDGLSKHLGANYPPVFVAMIRYWAFAGFAITLAWRSPAGLSATAVTKRPLLQVLRGVLLPAQIVVVITAFTVVGLAHSQAILAATPIFVALLSMPLLGERVGWRRWSAITAGLVGVLLILKPGEGTFEIDFLLPLTGALMFAVYAIATRLVSREDSAMTSFFYTGVVGAAAISLVGPFFWVTLSGPDWVWMLLLCVTGSLSHYFLIRAYDLLDAVAVQPLTYLQLVFASIMGVTIFGETLTANMIMGSLLVVAAGIFTVWRERVVARRKAGLPPG</sequence>
<feature type="transmembrane region" description="Helical" evidence="2">
    <location>
        <begin position="354"/>
        <end position="372"/>
    </location>
</feature>
<dbReference type="InterPro" id="IPR000620">
    <property type="entry name" value="EamA_dom"/>
</dbReference>
<dbReference type="EMBL" id="CP001389">
    <property type="protein sequence ID" value="ACP27233.1"/>
    <property type="molecule type" value="Genomic_DNA"/>
</dbReference>
<name>C3MC08_SINFN</name>
<evidence type="ECO:0000256" key="1">
    <source>
        <dbReference type="SAM" id="MobiDB-lite"/>
    </source>
</evidence>
<keyword evidence="2 4" id="KW-0812">Transmembrane</keyword>
<dbReference type="Proteomes" id="UP000001054">
    <property type="component" value="Chromosome"/>
</dbReference>
<feature type="transmembrane region" description="Helical" evidence="2">
    <location>
        <begin position="128"/>
        <end position="146"/>
    </location>
</feature>
<dbReference type="GO" id="GO:0016020">
    <property type="term" value="C:membrane"/>
    <property type="evidence" value="ECO:0007669"/>
    <property type="project" value="InterPro"/>
</dbReference>
<feature type="domain" description="EamA" evidence="3">
    <location>
        <begin position="244"/>
        <end position="370"/>
    </location>
</feature>
<keyword evidence="2" id="KW-0472">Membrane</keyword>